<dbReference type="EMBL" id="BK032811">
    <property type="protein sequence ID" value="DAF61457.1"/>
    <property type="molecule type" value="Genomic_DNA"/>
</dbReference>
<protein>
    <submittedName>
        <fullName evidence="1">Uncharacterized protein</fullName>
    </submittedName>
</protein>
<proteinExistence type="predicted"/>
<organism evidence="1">
    <name type="scientific">Myoviridae sp. ct3pM2</name>
    <dbReference type="NCBI Taxonomy" id="2827658"/>
    <lineage>
        <taxon>Viruses</taxon>
        <taxon>Duplodnaviria</taxon>
        <taxon>Heunggongvirae</taxon>
        <taxon>Uroviricota</taxon>
        <taxon>Caudoviricetes</taxon>
    </lineage>
</organism>
<reference evidence="1" key="1">
    <citation type="journal article" date="2021" name="Proc. Natl. Acad. Sci. U.S.A.">
        <title>A Catalog of Tens of Thousands of Viruses from Human Metagenomes Reveals Hidden Associations with Chronic Diseases.</title>
        <authorList>
            <person name="Tisza M.J."/>
            <person name="Buck C.B."/>
        </authorList>
    </citation>
    <scope>NUCLEOTIDE SEQUENCE</scope>
    <source>
        <strain evidence="1">Ct3pM2</strain>
    </source>
</reference>
<accession>A0A8S5TDW5</accession>
<name>A0A8S5TDW5_9CAUD</name>
<evidence type="ECO:0000313" key="1">
    <source>
        <dbReference type="EMBL" id="DAF61457.1"/>
    </source>
</evidence>
<sequence>MEFRTFRFVAPSGYFYEIREQNGADEDILSNPVDARTLMNLTKFISAIVVKTDFTAKGKLSVEDALALPVNDRYAIIIQSRIFSLGEEVSFEFDWGKEFGGKVIYGQDLHELLFDDYSVSPSEEEVEKKPEAIPYYPMGKKLRDHQIFTSSGKELLFDCMTGESEKESIQVEQTRNTPLIYRNLRLKVDDKYEKVLNFSLFSPRDMQEIRREVFAIDPIFQGNTEIENPKTGQTAKYFIFGAPDFFFLTGE</sequence>